<protein>
    <recommendedName>
        <fullName evidence="8">Probable membrane transporter protein</fullName>
    </recommendedName>
</protein>
<comment type="similarity">
    <text evidence="2 8">Belongs to the 4-toluene sulfonate uptake permease (TSUP) (TC 2.A.102) family.</text>
</comment>
<dbReference type="InterPro" id="IPR052017">
    <property type="entry name" value="TSUP"/>
</dbReference>
<dbReference type="InterPro" id="IPR002781">
    <property type="entry name" value="TM_pro_TauE-like"/>
</dbReference>
<feature type="transmembrane region" description="Helical" evidence="8">
    <location>
        <begin position="133"/>
        <end position="156"/>
    </location>
</feature>
<evidence type="ECO:0000256" key="4">
    <source>
        <dbReference type="ARBA" id="ARBA00022475"/>
    </source>
</evidence>
<reference evidence="9 10" key="1">
    <citation type="submission" date="2013-10" db="EMBL/GenBank/DDBJ databases">
        <title>Salinisphaera orenii MK-B5 Genome Sequencing.</title>
        <authorList>
            <person name="Lai Q."/>
            <person name="Li C."/>
            <person name="Shao Z."/>
        </authorList>
    </citation>
    <scope>NUCLEOTIDE SEQUENCE [LARGE SCALE GENOMIC DNA]</scope>
    <source>
        <strain evidence="9 10">MK-B5</strain>
    </source>
</reference>
<accession>A0A423PIH8</accession>
<dbReference type="Proteomes" id="UP000283993">
    <property type="component" value="Unassembled WGS sequence"/>
</dbReference>
<organism evidence="9 10">
    <name type="scientific">Salinisphaera orenii MK-B5</name>
    <dbReference type="NCBI Taxonomy" id="856730"/>
    <lineage>
        <taxon>Bacteria</taxon>
        <taxon>Pseudomonadati</taxon>
        <taxon>Pseudomonadota</taxon>
        <taxon>Gammaproteobacteria</taxon>
        <taxon>Salinisphaerales</taxon>
        <taxon>Salinisphaeraceae</taxon>
        <taxon>Salinisphaera</taxon>
    </lineage>
</organism>
<keyword evidence="6 8" id="KW-1133">Transmembrane helix</keyword>
<feature type="transmembrane region" description="Helical" evidence="8">
    <location>
        <begin position="194"/>
        <end position="212"/>
    </location>
</feature>
<proteinExistence type="inferred from homology"/>
<name>A0A423PIH8_9GAMM</name>
<dbReference type="PANTHER" id="PTHR30269">
    <property type="entry name" value="TRANSMEMBRANE PROTEIN YFCA"/>
    <property type="match status" value="1"/>
</dbReference>
<evidence type="ECO:0000256" key="3">
    <source>
        <dbReference type="ARBA" id="ARBA00022448"/>
    </source>
</evidence>
<feature type="transmembrane region" description="Helical" evidence="8">
    <location>
        <begin position="94"/>
        <end position="112"/>
    </location>
</feature>
<dbReference type="EMBL" id="AYKH01000034">
    <property type="protein sequence ID" value="ROO25353.1"/>
    <property type="molecule type" value="Genomic_DNA"/>
</dbReference>
<evidence type="ECO:0000313" key="10">
    <source>
        <dbReference type="Proteomes" id="UP000283993"/>
    </source>
</evidence>
<comment type="subcellular location">
    <subcellularLocation>
        <location evidence="1 8">Cell membrane</location>
        <topology evidence="1 8">Multi-pass membrane protein</topology>
    </subcellularLocation>
</comment>
<dbReference type="AlphaFoldDB" id="A0A423PIH8"/>
<evidence type="ECO:0000256" key="7">
    <source>
        <dbReference type="ARBA" id="ARBA00023136"/>
    </source>
</evidence>
<dbReference type="RefSeq" id="WP_123631723.1">
    <property type="nucleotide sequence ID" value="NZ_AYKH01000034.1"/>
</dbReference>
<evidence type="ECO:0000256" key="6">
    <source>
        <dbReference type="ARBA" id="ARBA00022989"/>
    </source>
</evidence>
<feature type="transmembrane region" description="Helical" evidence="8">
    <location>
        <begin position="71"/>
        <end position="88"/>
    </location>
</feature>
<keyword evidence="10" id="KW-1185">Reference proteome</keyword>
<evidence type="ECO:0000256" key="1">
    <source>
        <dbReference type="ARBA" id="ARBA00004651"/>
    </source>
</evidence>
<keyword evidence="4 8" id="KW-1003">Cell membrane</keyword>
<keyword evidence="5 8" id="KW-0812">Transmembrane</keyword>
<evidence type="ECO:0000256" key="5">
    <source>
        <dbReference type="ARBA" id="ARBA00022692"/>
    </source>
</evidence>
<dbReference type="PANTHER" id="PTHR30269:SF37">
    <property type="entry name" value="MEMBRANE TRANSPORTER PROTEIN"/>
    <property type="match status" value="1"/>
</dbReference>
<sequence length="242" mass="25449">MQIVLFNLAALAGACAQGLTGFGSGTVTATVLVMLFPFREVIPVVAMVVMVPNLILAWLTRHEMDWRRGPVAALGLSVGVVIGAQLLAFLPAELLRRGLGSVILVYVALMLWRTPTPSTAPPASSAERAALGGCSLVSGVIVGAVGVSPIPLLIYVSLRYPKALARSVLTMGFFFGTVVQNLVYAQLGLLSGELALMALATVPGITLGILVGNRLHYRVNQKTFARALALILLLPALRLILA</sequence>
<evidence type="ECO:0000256" key="8">
    <source>
        <dbReference type="RuleBase" id="RU363041"/>
    </source>
</evidence>
<feature type="transmembrane region" description="Helical" evidence="8">
    <location>
        <begin position="224"/>
        <end position="241"/>
    </location>
</feature>
<keyword evidence="3" id="KW-0813">Transport</keyword>
<gene>
    <name evidence="9" type="ORF">SAOR_12435</name>
</gene>
<feature type="transmembrane region" description="Helical" evidence="8">
    <location>
        <begin position="40"/>
        <end position="59"/>
    </location>
</feature>
<dbReference type="GO" id="GO:0005886">
    <property type="term" value="C:plasma membrane"/>
    <property type="evidence" value="ECO:0007669"/>
    <property type="project" value="UniProtKB-SubCell"/>
</dbReference>
<evidence type="ECO:0000313" key="9">
    <source>
        <dbReference type="EMBL" id="ROO25353.1"/>
    </source>
</evidence>
<evidence type="ECO:0000256" key="2">
    <source>
        <dbReference type="ARBA" id="ARBA00009142"/>
    </source>
</evidence>
<dbReference type="Pfam" id="PF01925">
    <property type="entry name" value="TauE"/>
    <property type="match status" value="1"/>
</dbReference>
<feature type="transmembrane region" description="Helical" evidence="8">
    <location>
        <begin position="168"/>
        <end position="187"/>
    </location>
</feature>
<keyword evidence="7 8" id="KW-0472">Membrane</keyword>
<comment type="caution">
    <text evidence="9">The sequence shown here is derived from an EMBL/GenBank/DDBJ whole genome shotgun (WGS) entry which is preliminary data.</text>
</comment>